<dbReference type="RefSeq" id="WP_343764667.1">
    <property type="nucleotide sequence ID" value="NZ_BAAACG010000023.1"/>
</dbReference>
<name>A0ABP3VAH7_9CLOT</name>
<evidence type="ECO:0000313" key="2">
    <source>
        <dbReference type="Proteomes" id="UP001501510"/>
    </source>
</evidence>
<dbReference type="Proteomes" id="UP001501510">
    <property type="component" value="Unassembled WGS sequence"/>
</dbReference>
<sequence>MKNYEKLTGFISAEELEEASAQIPNGAGTPTITIATAITKATISIATYAVCDTGACTSYCD</sequence>
<comment type="caution">
    <text evidence="1">The sequence shown here is derived from an EMBL/GenBank/DDBJ whole genome shotgun (WGS) entry which is preliminary data.</text>
</comment>
<dbReference type="EMBL" id="BAAACG010000023">
    <property type="protein sequence ID" value="GAA0748796.1"/>
    <property type="molecule type" value="Genomic_DNA"/>
</dbReference>
<organism evidence="1 2">
    <name type="scientific">Clostridium oceanicum</name>
    <dbReference type="NCBI Taxonomy" id="1543"/>
    <lineage>
        <taxon>Bacteria</taxon>
        <taxon>Bacillati</taxon>
        <taxon>Bacillota</taxon>
        <taxon>Clostridia</taxon>
        <taxon>Eubacteriales</taxon>
        <taxon>Clostridiaceae</taxon>
        <taxon>Clostridium</taxon>
    </lineage>
</organism>
<evidence type="ECO:0000313" key="1">
    <source>
        <dbReference type="EMBL" id="GAA0748796.1"/>
    </source>
</evidence>
<keyword evidence="2" id="KW-1185">Reference proteome</keyword>
<proteinExistence type="predicted"/>
<gene>
    <name evidence="1" type="ORF">GCM10008906_39350</name>
</gene>
<accession>A0ABP3VAH7</accession>
<protein>
    <submittedName>
        <fullName evidence="1">Uncharacterized protein</fullName>
    </submittedName>
</protein>
<reference evidence="2" key="1">
    <citation type="journal article" date="2019" name="Int. J. Syst. Evol. Microbiol.">
        <title>The Global Catalogue of Microorganisms (GCM) 10K type strain sequencing project: providing services to taxonomists for standard genome sequencing and annotation.</title>
        <authorList>
            <consortium name="The Broad Institute Genomics Platform"/>
            <consortium name="The Broad Institute Genome Sequencing Center for Infectious Disease"/>
            <person name="Wu L."/>
            <person name="Ma J."/>
        </authorList>
    </citation>
    <scope>NUCLEOTIDE SEQUENCE [LARGE SCALE GENOMIC DNA]</scope>
    <source>
        <strain evidence="2">JCM 1407</strain>
    </source>
</reference>